<protein>
    <submittedName>
        <fullName evidence="2">Uncharacterized protein</fullName>
    </submittedName>
</protein>
<keyword evidence="1" id="KW-0732">Signal</keyword>
<accession>A0A346A390</accession>
<evidence type="ECO:0000313" key="3">
    <source>
        <dbReference type="Proteomes" id="UP000254889"/>
    </source>
</evidence>
<dbReference type="EMBL" id="CP031417">
    <property type="protein sequence ID" value="AXK83637.1"/>
    <property type="molecule type" value="Genomic_DNA"/>
</dbReference>
<name>A0A346A390_9HYPH</name>
<proteinExistence type="predicted"/>
<dbReference type="Proteomes" id="UP000254889">
    <property type="component" value="Chromosome"/>
</dbReference>
<feature type="chain" id="PRO_5016566312" evidence="1">
    <location>
        <begin position="26"/>
        <end position="136"/>
    </location>
</feature>
<evidence type="ECO:0000256" key="1">
    <source>
        <dbReference type="SAM" id="SignalP"/>
    </source>
</evidence>
<feature type="signal peptide" evidence="1">
    <location>
        <begin position="1"/>
        <end position="25"/>
    </location>
</feature>
<dbReference type="KEGG" id="ptaw:DW352_25780"/>
<dbReference type="AlphaFoldDB" id="A0A346A390"/>
<gene>
    <name evidence="2" type="ORF">DW352_25780</name>
</gene>
<dbReference type="OrthoDB" id="8138983at2"/>
<keyword evidence="3" id="KW-1185">Reference proteome</keyword>
<reference evidence="2 3" key="1">
    <citation type="submission" date="2018-07" db="EMBL/GenBank/DDBJ databases">
        <authorList>
            <person name="Quirk P.G."/>
            <person name="Krulwich T.A."/>
        </authorList>
    </citation>
    <scope>NUCLEOTIDE SEQUENCE [LARGE SCALE GENOMIC DNA]</scope>
    <source>
        <strain evidence="2 3">CC-BB4</strain>
    </source>
</reference>
<sequence>MKRILRVSAFALAMTGLLPALPVQAASYGMAETQKASIDVARIKAVLHLTAEQEPYWAPVEAALRDLARRQASSESDGLMRRISRKVVSVVLDSAAVQRLAVAARPLIAKLDMQQMQAANGLAQEMGLGPVVAALR</sequence>
<dbReference type="RefSeq" id="WP_115694016.1">
    <property type="nucleotide sequence ID" value="NZ_CP031417.1"/>
</dbReference>
<evidence type="ECO:0000313" key="2">
    <source>
        <dbReference type="EMBL" id="AXK83637.1"/>
    </source>
</evidence>
<organism evidence="2 3">
    <name type="scientific">Pseudolabrys taiwanensis</name>
    <dbReference type="NCBI Taxonomy" id="331696"/>
    <lineage>
        <taxon>Bacteria</taxon>
        <taxon>Pseudomonadati</taxon>
        <taxon>Pseudomonadota</taxon>
        <taxon>Alphaproteobacteria</taxon>
        <taxon>Hyphomicrobiales</taxon>
        <taxon>Xanthobacteraceae</taxon>
        <taxon>Pseudolabrys</taxon>
    </lineage>
</organism>